<proteinExistence type="predicted"/>
<organism evidence="1 2">
    <name type="scientific">Streptomyces kaempferi</name>
    <dbReference type="NCBI Taxonomy" id="333725"/>
    <lineage>
        <taxon>Bacteria</taxon>
        <taxon>Bacillati</taxon>
        <taxon>Actinomycetota</taxon>
        <taxon>Actinomycetes</taxon>
        <taxon>Kitasatosporales</taxon>
        <taxon>Streptomycetaceae</taxon>
        <taxon>Streptomyces</taxon>
    </lineage>
</organism>
<evidence type="ECO:0000313" key="2">
    <source>
        <dbReference type="Proteomes" id="UP001597058"/>
    </source>
</evidence>
<dbReference type="EMBL" id="JBHTMM010000064">
    <property type="protein sequence ID" value="MFD1310946.1"/>
    <property type="molecule type" value="Genomic_DNA"/>
</dbReference>
<gene>
    <name evidence="1" type="ORF">ACFQ5X_34590</name>
</gene>
<keyword evidence="2" id="KW-1185">Reference proteome</keyword>
<evidence type="ECO:0000313" key="1">
    <source>
        <dbReference type="EMBL" id="MFD1310946.1"/>
    </source>
</evidence>
<reference evidence="2" key="1">
    <citation type="journal article" date="2019" name="Int. J. Syst. Evol. Microbiol.">
        <title>The Global Catalogue of Microorganisms (GCM) 10K type strain sequencing project: providing services to taxonomists for standard genome sequencing and annotation.</title>
        <authorList>
            <consortium name="The Broad Institute Genomics Platform"/>
            <consortium name="The Broad Institute Genome Sequencing Center for Infectious Disease"/>
            <person name="Wu L."/>
            <person name="Ma J."/>
        </authorList>
    </citation>
    <scope>NUCLEOTIDE SEQUENCE [LARGE SCALE GENOMIC DNA]</scope>
    <source>
        <strain evidence="2">CGMCC 4.7020</strain>
    </source>
</reference>
<dbReference type="RefSeq" id="WP_381236316.1">
    <property type="nucleotide sequence ID" value="NZ_JBHSKH010000027.1"/>
</dbReference>
<comment type="caution">
    <text evidence="1">The sequence shown here is derived from an EMBL/GenBank/DDBJ whole genome shotgun (WGS) entry which is preliminary data.</text>
</comment>
<protein>
    <submittedName>
        <fullName evidence="1">Uncharacterized protein</fullName>
    </submittedName>
</protein>
<dbReference type="Proteomes" id="UP001597058">
    <property type="component" value="Unassembled WGS sequence"/>
</dbReference>
<sequence length="63" mass="6433">METLLITSRTTAHADTVANEIGGLTRGLAVDLSQPETIAAALGDVREVDNLVITANAATADIA</sequence>
<name>A0ABW3XQ10_9ACTN</name>
<accession>A0ABW3XQ10</accession>